<feature type="signal peptide" evidence="3">
    <location>
        <begin position="1"/>
        <end position="19"/>
    </location>
</feature>
<organism evidence="6 7">
    <name type="scientific">Amorphotheca resinae ATCC 22711</name>
    <dbReference type="NCBI Taxonomy" id="857342"/>
    <lineage>
        <taxon>Eukaryota</taxon>
        <taxon>Fungi</taxon>
        <taxon>Dikarya</taxon>
        <taxon>Ascomycota</taxon>
        <taxon>Pezizomycotina</taxon>
        <taxon>Leotiomycetes</taxon>
        <taxon>Helotiales</taxon>
        <taxon>Amorphothecaceae</taxon>
        <taxon>Amorphotheca</taxon>
    </lineage>
</organism>
<reference evidence="6 7" key="1">
    <citation type="journal article" date="2018" name="New Phytol.">
        <title>Comparative genomics and transcriptomics depict ericoid mycorrhizal fungi as versatile saprotrophs and plant mutualists.</title>
        <authorList>
            <person name="Martino E."/>
            <person name="Morin E."/>
            <person name="Grelet G.A."/>
            <person name="Kuo A."/>
            <person name="Kohler A."/>
            <person name="Daghino S."/>
            <person name="Barry K.W."/>
            <person name="Cichocki N."/>
            <person name="Clum A."/>
            <person name="Dockter R.B."/>
            <person name="Hainaut M."/>
            <person name="Kuo R.C."/>
            <person name="LaButti K."/>
            <person name="Lindahl B.D."/>
            <person name="Lindquist E.A."/>
            <person name="Lipzen A."/>
            <person name="Khouja H.R."/>
            <person name="Magnuson J."/>
            <person name="Murat C."/>
            <person name="Ohm R.A."/>
            <person name="Singer S.W."/>
            <person name="Spatafora J.W."/>
            <person name="Wang M."/>
            <person name="Veneault-Fourrey C."/>
            <person name="Henrissat B."/>
            <person name="Grigoriev I.V."/>
            <person name="Martin F.M."/>
            <person name="Perotto S."/>
        </authorList>
    </citation>
    <scope>NUCLEOTIDE SEQUENCE [LARGE SCALE GENOMIC DNA]</scope>
    <source>
        <strain evidence="6 7">ATCC 22711</strain>
    </source>
</reference>
<comment type="similarity">
    <text evidence="1 3">Belongs to the type-B carboxylesterase/lipase family.</text>
</comment>
<feature type="compositionally biased region" description="Low complexity" evidence="4">
    <location>
        <begin position="540"/>
        <end position="552"/>
    </location>
</feature>
<feature type="chain" id="PRO_5015370163" description="Carboxylic ester hydrolase" evidence="3">
    <location>
        <begin position="20"/>
        <end position="586"/>
    </location>
</feature>
<evidence type="ECO:0000313" key="7">
    <source>
        <dbReference type="Proteomes" id="UP000241818"/>
    </source>
</evidence>
<dbReference type="InterPro" id="IPR050654">
    <property type="entry name" value="AChE-related_enzymes"/>
</dbReference>
<keyword evidence="2 3" id="KW-0378">Hydrolase</keyword>
<dbReference type="Gene3D" id="3.40.50.1820">
    <property type="entry name" value="alpha/beta hydrolase"/>
    <property type="match status" value="1"/>
</dbReference>
<evidence type="ECO:0000256" key="1">
    <source>
        <dbReference type="ARBA" id="ARBA00005964"/>
    </source>
</evidence>
<keyword evidence="7" id="KW-1185">Reference proteome</keyword>
<evidence type="ECO:0000256" key="4">
    <source>
        <dbReference type="SAM" id="MobiDB-lite"/>
    </source>
</evidence>
<dbReference type="GO" id="GO:0052689">
    <property type="term" value="F:carboxylic ester hydrolase activity"/>
    <property type="evidence" value="ECO:0007669"/>
    <property type="project" value="TreeGrafter"/>
</dbReference>
<dbReference type="PANTHER" id="PTHR43918">
    <property type="entry name" value="ACETYLCHOLINESTERASE"/>
    <property type="match status" value="1"/>
</dbReference>
<dbReference type="RefSeq" id="XP_024719304.1">
    <property type="nucleotide sequence ID" value="XM_024864469.1"/>
</dbReference>
<accession>A0A2T3AXC8</accession>
<dbReference type="EMBL" id="KZ679014">
    <property type="protein sequence ID" value="PSS13313.1"/>
    <property type="molecule type" value="Genomic_DNA"/>
</dbReference>
<feature type="domain" description="Carboxylesterase type B" evidence="5">
    <location>
        <begin position="33"/>
        <end position="369"/>
    </location>
</feature>
<dbReference type="SUPFAM" id="SSF53474">
    <property type="entry name" value="alpha/beta-Hydrolases"/>
    <property type="match status" value="1"/>
</dbReference>
<dbReference type="AlphaFoldDB" id="A0A2T3AXC8"/>
<dbReference type="GeneID" id="36572550"/>
<dbReference type="InterPro" id="IPR019826">
    <property type="entry name" value="Carboxylesterase_B_AS"/>
</dbReference>
<name>A0A2T3AXC8_AMORE</name>
<dbReference type="PANTHER" id="PTHR43918:SF4">
    <property type="entry name" value="CARBOXYLIC ESTER HYDROLASE"/>
    <property type="match status" value="1"/>
</dbReference>
<feature type="compositionally biased region" description="Polar residues" evidence="4">
    <location>
        <begin position="553"/>
        <end position="564"/>
    </location>
</feature>
<keyword evidence="3" id="KW-0732">Signal</keyword>
<dbReference type="PROSITE" id="PS00122">
    <property type="entry name" value="CARBOXYLESTERASE_B_1"/>
    <property type="match status" value="1"/>
</dbReference>
<dbReference type="Pfam" id="PF00135">
    <property type="entry name" value="COesterase"/>
    <property type="match status" value="1"/>
</dbReference>
<protein>
    <recommendedName>
        <fullName evidence="3">Carboxylic ester hydrolase</fullName>
        <ecNumber evidence="3">3.1.1.-</ecNumber>
    </recommendedName>
</protein>
<evidence type="ECO:0000313" key="6">
    <source>
        <dbReference type="EMBL" id="PSS13313.1"/>
    </source>
</evidence>
<proteinExistence type="inferred from homology"/>
<gene>
    <name evidence="6" type="ORF">M430DRAFT_21218</name>
</gene>
<dbReference type="InterPro" id="IPR029058">
    <property type="entry name" value="AB_hydrolase_fold"/>
</dbReference>
<dbReference type="InParanoid" id="A0A2T3AXC8"/>
<sequence>MKLSLVLATVCAAAVVAEPQDLQSAKSNWTVGQTVRTSSGPVSGHPASNQSQVSEYLGIPFGRPPVGNLRFAAPVRFNGTAHLNGSDFGFSCPVKPSSSPTPSPPDLAAANVSVVGVEVLGILGNSKAKYSEDCLYLNVWTKPQVGERKKAVMVWIYGGGFNSGSSTIRGYNGANIVELEDVVVVSMNYRLSILGFPGDPGGTQNLGLLDQRLAVEWVRDNIAGFGGDPSRIILFGQSAGAASIDYYSYAWNSDPIAAGFIPESGTAFSFGLPNSNSSAAGAWFNVTSTLGCGNATSNSSAVLSCMRSKNYTSIFNAVPASNGIAGILGTFGPTVDDKVIFSNYSQRTPVKLPMMLGNNNYEAGLFRTEFALDGITYPDAFWDTFNLQEFTCPAGIRANASVAAGNPTWRYRYFGVFPDLAISTEAGTWHAAEVPLLFDTVPPVPGPTKQEIAIGNYMRGAWAAFAKDPVNGLTAYGWPLYNASAPTLIRLAYNNQTGTNAALPSLYDAACVYVNVSSTNTSAYSTLPSMPTATATRVQGSSTTGSVTGSVTANTASSTPTQSSEGRRLEASLYVVVTAGLIAWML</sequence>
<dbReference type="STRING" id="857342.A0A2T3AXC8"/>
<dbReference type="OrthoDB" id="408631at2759"/>
<evidence type="ECO:0000259" key="5">
    <source>
        <dbReference type="Pfam" id="PF00135"/>
    </source>
</evidence>
<evidence type="ECO:0000256" key="2">
    <source>
        <dbReference type="ARBA" id="ARBA00022801"/>
    </source>
</evidence>
<dbReference type="EC" id="3.1.1.-" evidence="3"/>
<dbReference type="Proteomes" id="UP000241818">
    <property type="component" value="Unassembled WGS sequence"/>
</dbReference>
<evidence type="ECO:0000256" key="3">
    <source>
        <dbReference type="RuleBase" id="RU361235"/>
    </source>
</evidence>
<dbReference type="InterPro" id="IPR002018">
    <property type="entry name" value="CarbesteraseB"/>
</dbReference>
<feature type="region of interest" description="Disordered" evidence="4">
    <location>
        <begin position="536"/>
        <end position="564"/>
    </location>
</feature>